<name>W7QL36_9ALTE</name>
<evidence type="ECO:0000259" key="4">
    <source>
        <dbReference type="Pfam" id="PF05426"/>
    </source>
</evidence>
<evidence type="ECO:0000256" key="2">
    <source>
        <dbReference type="ARBA" id="ARBA00023239"/>
    </source>
</evidence>
<dbReference type="SUPFAM" id="SSF48230">
    <property type="entry name" value="Chondroitin AC/alginate lyase"/>
    <property type="match status" value="1"/>
</dbReference>
<dbReference type="Gene3D" id="1.50.10.100">
    <property type="entry name" value="Chondroitin AC/alginate lyase"/>
    <property type="match status" value="1"/>
</dbReference>
<dbReference type="InterPro" id="IPR008397">
    <property type="entry name" value="Alginate_lyase_dom"/>
</dbReference>
<dbReference type="Pfam" id="PF05426">
    <property type="entry name" value="Alginate_lyase"/>
    <property type="match status" value="1"/>
</dbReference>
<evidence type="ECO:0000256" key="1">
    <source>
        <dbReference type="ARBA" id="ARBA00022729"/>
    </source>
</evidence>
<feature type="domain" description="Alginate lyase" evidence="4">
    <location>
        <begin position="154"/>
        <end position="432"/>
    </location>
</feature>
<dbReference type="eggNOG" id="ENOG502Z7SW">
    <property type="taxonomic scope" value="Bacteria"/>
</dbReference>
<comment type="caution">
    <text evidence="5">The sequence shown here is derived from an EMBL/GenBank/DDBJ whole genome shotgun (WGS) entry which is preliminary data.</text>
</comment>
<feature type="chain" id="PRO_5004901447" description="Alginate lyase domain-containing protein" evidence="3">
    <location>
        <begin position="30"/>
        <end position="488"/>
    </location>
</feature>
<keyword evidence="1 3" id="KW-0732">Signal</keyword>
<dbReference type="InterPro" id="IPR008929">
    <property type="entry name" value="Chondroitin_lyas"/>
</dbReference>
<keyword evidence="2" id="KW-0456">Lyase</keyword>
<feature type="signal peptide" evidence="3">
    <location>
        <begin position="1"/>
        <end position="29"/>
    </location>
</feature>
<protein>
    <recommendedName>
        <fullName evidence="4">Alginate lyase domain-containing protein</fullName>
    </recommendedName>
</protein>
<dbReference type="RefSeq" id="WP_035015730.1">
    <property type="nucleotide sequence ID" value="NZ_ARZY01000035.1"/>
</dbReference>
<dbReference type="EMBL" id="ARZY01000035">
    <property type="protein sequence ID" value="EWH08848.1"/>
    <property type="molecule type" value="Genomic_DNA"/>
</dbReference>
<dbReference type="GO" id="GO:0016829">
    <property type="term" value="F:lyase activity"/>
    <property type="evidence" value="ECO:0007669"/>
    <property type="project" value="UniProtKB-KW"/>
</dbReference>
<evidence type="ECO:0000256" key="3">
    <source>
        <dbReference type="SAM" id="SignalP"/>
    </source>
</evidence>
<sequence>MTKQKYNTFTLNLLATGVLLSTSASTQQATPYTIEFIQPQQTLNIAKNLLDRDTRDTSRWSAEGSNASVVNDLGSVKTITGTNLSTYKNSAVQYKVSESDSPNSGADSLICIDEERLNIAKTAIEAGNPLYVAAYNALIKLADIELVKAVDPVTNKTLIAASGDIHDYHTIGAYYWPDPTKPDGLPWVYRDGEFNRDSSGPATDWSRRKNMLKSLEILNLAFYMSGKTDYLQKVREIVQTWFVDKATRMNPNLNYGKAIPGKSDGSNFAVIDFTDIGQVITAVQLIEKHNMWDERAKQRMQDWFSDYYTWLTTSELGIRESTRGNNHGTNYDYQALSLQLYLGKLNDANAQINVAKSRIDSQIDSNGRQPAELSRTKSVNYTVNNLWAFARITDLSRRHTSNDLWNYTRPDGVSLRTAFDFVVPYFSNPKAWKWKQITGGGVEPSFANLALPKFTIAQLMLGVKILPSGLHGNDKLTPVEILTYAPQF</sequence>
<organism evidence="5 6">
    <name type="scientific">Catenovulum agarivorans DS-2</name>
    <dbReference type="NCBI Taxonomy" id="1328313"/>
    <lineage>
        <taxon>Bacteria</taxon>
        <taxon>Pseudomonadati</taxon>
        <taxon>Pseudomonadota</taxon>
        <taxon>Gammaproteobacteria</taxon>
        <taxon>Alteromonadales</taxon>
        <taxon>Alteromonadaceae</taxon>
        <taxon>Catenovulum</taxon>
    </lineage>
</organism>
<dbReference type="AlphaFoldDB" id="W7QL36"/>
<dbReference type="GO" id="GO:0042597">
    <property type="term" value="C:periplasmic space"/>
    <property type="evidence" value="ECO:0007669"/>
    <property type="project" value="InterPro"/>
</dbReference>
<keyword evidence="6" id="KW-1185">Reference proteome</keyword>
<evidence type="ECO:0000313" key="6">
    <source>
        <dbReference type="Proteomes" id="UP000019276"/>
    </source>
</evidence>
<gene>
    <name evidence="5" type="ORF">DS2_15354</name>
</gene>
<dbReference type="STRING" id="1328313.DS2_15354"/>
<dbReference type="Proteomes" id="UP000019276">
    <property type="component" value="Unassembled WGS sequence"/>
</dbReference>
<proteinExistence type="predicted"/>
<dbReference type="OrthoDB" id="7210452at2"/>
<accession>W7QL36</accession>
<evidence type="ECO:0000313" key="5">
    <source>
        <dbReference type="EMBL" id="EWH08848.1"/>
    </source>
</evidence>
<reference evidence="5 6" key="1">
    <citation type="journal article" date="2014" name="Genome Announc.">
        <title>Draft Genome Sequence of the Agar-Degrading Bacterium Catenovulum sp. Strain DS-2, Isolated from Intestines of Haliotis diversicolor.</title>
        <authorList>
            <person name="Shan D."/>
            <person name="Li X."/>
            <person name="Gu Z."/>
            <person name="Wei G."/>
            <person name="Gao Z."/>
            <person name="Shao Z."/>
        </authorList>
    </citation>
    <scope>NUCLEOTIDE SEQUENCE [LARGE SCALE GENOMIC DNA]</scope>
    <source>
        <strain evidence="5 6">DS-2</strain>
    </source>
</reference>